<evidence type="ECO:0000313" key="3">
    <source>
        <dbReference type="Proteomes" id="UP000632222"/>
    </source>
</evidence>
<dbReference type="RefSeq" id="WP_189006950.1">
    <property type="nucleotide sequence ID" value="NZ_BMOD01000025.1"/>
</dbReference>
<reference evidence="3" key="1">
    <citation type="journal article" date="2019" name="Int. J. Syst. Evol. Microbiol.">
        <title>The Global Catalogue of Microorganisms (GCM) 10K type strain sequencing project: providing services to taxonomists for standard genome sequencing and annotation.</title>
        <authorList>
            <consortium name="The Broad Institute Genomics Platform"/>
            <consortium name="The Broad Institute Genome Sequencing Center for Infectious Disease"/>
            <person name="Wu L."/>
            <person name="Ma J."/>
        </authorList>
    </citation>
    <scope>NUCLEOTIDE SEQUENCE [LARGE SCALE GENOMIC DNA]</scope>
    <source>
        <strain evidence="3">JCM 14370</strain>
    </source>
</reference>
<feature type="compositionally biased region" description="Pro residues" evidence="1">
    <location>
        <begin position="1"/>
        <end position="11"/>
    </location>
</feature>
<feature type="region of interest" description="Disordered" evidence="1">
    <location>
        <begin position="1"/>
        <end position="57"/>
    </location>
</feature>
<dbReference type="Proteomes" id="UP000632222">
    <property type="component" value="Unassembled WGS sequence"/>
</dbReference>
<name>A0ABQ2DC30_9DEIO</name>
<accession>A0ABQ2DC30</accession>
<proteinExistence type="predicted"/>
<dbReference type="EMBL" id="BMOD01000025">
    <property type="protein sequence ID" value="GGJ52889.1"/>
    <property type="molecule type" value="Genomic_DNA"/>
</dbReference>
<gene>
    <name evidence="2" type="ORF">GCM10008938_43580</name>
</gene>
<evidence type="ECO:0000256" key="1">
    <source>
        <dbReference type="SAM" id="MobiDB-lite"/>
    </source>
</evidence>
<comment type="caution">
    <text evidence="2">The sequence shown here is derived from an EMBL/GenBank/DDBJ whole genome shotgun (WGS) entry which is preliminary data.</text>
</comment>
<keyword evidence="3" id="KW-1185">Reference proteome</keyword>
<feature type="compositionally biased region" description="Basic and acidic residues" evidence="1">
    <location>
        <begin position="43"/>
        <end position="57"/>
    </location>
</feature>
<evidence type="ECO:0000313" key="2">
    <source>
        <dbReference type="EMBL" id="GGJ52889.1"/>
    </source>
</evidence>
<protein>
    <submittedName>
        <fullName evidence="2">Uncharacterized protein</fullName>
    </submittedName>
</protein>
<organism evidence="2 3">
    <name type="scientific">Deinococcus roseus</name>
    <dbReference type="NCBI Taxonomy" id="392414"/>
    <lineage>
        <taxon>Bacteria</taxon>
        <taxon>Thermotogati</taxon>
        <taxon>Deinococcota</taxon>
        <taxon>Deinococci</taxon>
        <taxon>Deinococcales</taxon>
        <taxon>Deinococcaceae</taxon>
        <taxon>Deinococcus</taxon>
    </lineage>
</organism>
<sequence length="57" mass="6429">MTQPKPEPSIPVLPLEPRTETLRRPASQMPAVPPMMPGELPEVDPRIQRDIDFPLKS</sequence>